<feature type="domain" description="EAL" evidence="6">
    <location>
        <begin position="1036"/>
        <end position="1289"/>
    </location>
</feature>
<dbReference type="Proteomes" id="UP000244064">
    <property type="component" value="Unassembled WGS sequence"/>
</dbReference>
<dbReference type="SMART" id="SM00086">
    <property type="entry name" value="PAC"/>
    <property type="match status" value="5"/>
</dbReference>
<keyword evidence="2" id="KW-0973">c-di-GMP</keyword>
<feature type="transmembrane region" description="Helical" evidence="3">
    <location>
        <begin position="12"/>
        <end position="33"/>
    </location>
</feature>
<dbReference type="InterPro" id="IPR000160">
    <property type="entry name" value="GGDEF_dom"/>
</dbReference>
<evidence type="ECO:0000259" key="7">
    <source>
        <dbReference type="PROSITE" id="PS50887"/>
    </source>
</evidence>
<dbReference type="InterPro" id="IPR013767">
    <property type="entry name" value="PAS_fold"/>
</dbReference>
<feature type="domain" description="PAS" evidence="4">
    <location>
        <begin position="736"/>
        <end position="807"/>
    </location>
</feature>
<dbReference type="InterPro" id="IPR003018">
    <property type="entry name" value="GAF"/>
</dbReference>
<dbReference type="SUPFAM" id="SSF55073">
    <property type="entry name" value="Nucleotide cyclase"/>
    <property type="match status" value="1"/>
</dbReference>
<protein>
    <recommendedName>
        <fullName evidence="1">cyclic-guanylate-specific phosphodiesterase</fullName>
        <ecNumber evidence="1">3.1.4.52</ecNumber>
    </recommendedName>
</protein>
<keyword evidence="3" id="KW-0472">Membrane</keyword>
<dbReference type="SMART" id="SM00267">
    <property type="entry name" value="GGDEF"/>
    <property type="match status" value="1"/>
</dbReference>
<dbReference type="InterPro" id="IPR035919">
    <property type="entry name" value="EAL_sf"/>
</dbReference>
<dbReference type="PROSITE" id="PS50887">
    <property type="entry name" value="GGDEF"/>
    <property type="match status" value="1"/>
</dbReference>
<dbReference type="Gene3D" id="3.20.20.450">
    <property type="entry name" value="EAL domain"/>
    <property type="match status" value="1"/>
</dbReference>
<dbReference type="InterPro" id="IPR043128">
    <property type="entry name" value="Rev_trsase/Diguanyl_cyclase"/>
</dbReference>
<dbReference type="SUPFAM" id="SSF55785">
    <property type="entry name" value="PYP-like sensor domain (PAS domain)"/>
    <property type="match status" value="5"/>
</dbReference>
<dbReference type="NCBIfam" id="TIGR00229">
    <property type="entry name" value="sensory_box"/>
    <property type="match status" value="4"/>
</dbReference>
<dbReference type="Pfam" id="PF00989">
    <property type="entry name" value="PAS"/>
    <property type="match status" value="3"/>
</dbReference>
<dbReference type="OrthoDB" id="6168558at2"/>
<dbReference type="NCBIfam" id="TIGR00254">
    <property type="entry name" value="GGDEF"/>
    <property type="match status" value="1"/>
</dbReference>
<evidence type="ECO:0000256" key="1">
    <source>
        <dbReference type="ARBA" id="ARBA00012282"/>
    </source>
</evidence>
<feature type="domain" description="PAC" evidence="5">
    <location>
        <begin position="809"/>
        <end position="861"/>
    </location>
</feature>
<dbReference type="PROSITE" id="PS50113">
    <property type="entry name" value="PAC"/>
    <property type="match status" value="2"/>
</dbReference>
<accession>A0A2T5PF62</accession>
<dbReference type="SMART" id="SM00052">
    <property type="entry name" value="EAL"/>
    <property type="match status" value="1"/>
</dbReference>
<dbReference type="CDD" id="cd01949">
    <property type="entry name" value="GGDEF"/>
    <property type="match status" value="1"/>
</dbReference>
<dbReference type="PROSITE" id="PS50112">
    <property type="entry name" value="PAS"/>
    <property type="match status" value="4"/>
</dbReference>
<dbReference type="Gene3D" id="3.30.450.40">
    <property type="match status" value="1"/>
</dbReference>
<organism evidence="8 9">
    <name type="scientific">Pseudomonas mangrovi</name>
    <dbReference type="NCBI Taxonomy" id="2161748"/>
    <lineage>
        <taxon>Bacteria</taxon>
        <taxon>Pseudomonadati</taxon>
        <taxon>Pseudomonadota</taxon>
        <taxon>Gammaproteobacteria</taxon>
        <taxon>Pseudomonadales</taxon>
        <taxon>Pseudomonadaceae</taxon>
        <taxon>Pseudomonas</taxon>
    </lineage>
</organism>
<dbReference type="GO" id="GO:0071111">
    <property type="term" value="F:cyclic-guanylate-specific phosphodiesterase activity"/>
    <property type="evidence" value="ECO:0007669"/>
    <property type="project" value="UniProtKB-EC"/>
</dbReference>
<dbReference type="Pfam" id="PF00563">
    <property type="entry name" value="EAL"/>
    <property type="match status" value="1"/>
</dbReference>
<dbReference type="InterPro" id="IPR052155">
    <property type="entry name" value="Biofilm_reg_signaling"/>
</dbReference>
<dbReference type="SMART" id="SM00091">
    <property type="entry name" value="PAS"/>
    <property type="match status" value="5"/>
</dbReference>
<dbReference type="InterPro" id="IPR001633">
    <property type="entry name" value="EAL_dom"/>
</dbReference>
<dbReference type="Pfam" id="PF08447">
    <property type="entry name" value="PAS_3"/>
    <property type="match status" value="1"/>
</dbReference>
<dbReference type="Pfam" id="PF13426">
    <property type="entry name" value="PAS_9"/>
    <property type="match status" value="1"/>
</dbReference>
<dbReference type="InterPro" id="IPR013655">
    <property type="entry name" value="PAS_fold_3"/>
</dbReference>
<evidence type="ECO:0000259" key="4">
    <source>
        <dbReference type="PROSITE" id="PS50112"/>
    </source>
</evidence>
<dbReference type="PANTHER" id="PTHR44757">
    <property type="entry name" value="DIGUANYLATE CYCLASE DGCP"/>
    <property type="match status" value="1"/>
</dbReference>
<dbReference type="Pfam" id="PF13185">
    <property type="entry name" value="GAF_2"/>
    <property type="match status" value="1"/>
</dbReference>
<evidence type="ECO:0000256" key="2">
    <source>
        <dbReference type="ARBA" id="ARBA00022636"/>
    </source>
</evidence>
<feature type="domain" description="PAC" evidence="5">
    <location>
        <begin position="687"/>
        <end position="739"/>
    </location>
</feature>
<gene>
    <name evidence="8" type="ORF">DBO85_01665</name>
</gene>
<dbReference type="GO" id="GO:0006355">
    <property type="term" value="P:regulation of DNA-templated transcription"/>
    <property type="evidence" value="ECO:0007669"/>
    <property type="project" value="InterPro"/>
</dbReference>
<dbReference type="InterPro" id="IPR000014">
    <property type="entry name" value="PAS"/>
</dbReference>
<dbReference type="InterPro" id="IPR000700">
    <property type="entry name" value="PAS-assoc_C"/>
</dbReference>
<keyword evidence="9" id="KW-1185">Reference proteome</keyword>
<keyword evidence="3" id="KW-0812">Transmembrane</keyword>
<reference evidence="8 9" key="1">
    <citation type="submission" date="2018-04" db="EMBL/GenBank/DDBJ databases">
        <title>Pseudomonas sp. nov., isolated from mangrove soil.</title>
        <authorList>
            <person name="Chen C."/>
        </authorList>
    </citation>
    <scope>NUCLEOTIDE SEQUENCE [LARGE SCALE GENOMIC DNA]</scope>
    <source>
        <strain evidence="8 9">TC-11</strain>
    </source>
</reference>
<dbReference type="Pfam" id="PF00990">
    <property type="entry name" value="GGDEF"/>
    <property type="match status" value="1"/>
</dbReference>
<keyword evidence="3" id="KW-1133">Transmembrane helix</keyword>
<feature type="domain" description="PAS" evidence="4">
    <location>
        <begin position="201"/>
        <end position="258"/>
    </location>
</feature>
<feature type="domain" description="GGDEF" evidence="7">
    <location>
        <begin position="893"/>
        <end position="1027"/>
    </location>
</feature>
<dbReference type="InterPro" id="IPR029787">
    <property type="entry name" value="Nucleotide_cyclase"/>
</dbReference>
<dbReference type="PANTHER" id="PTHR44757:SF2">
    <property type="entry name" value="BIOFILM ARCHITECTURE MAINTENANCE PROTEIN MBAA"/>
    <property type="match status" value="1"/>
</dbReference>
<dbReference type="SUPFAM" id="SSF141868">
    <property type="entry name" value="EAL domain-like"/>
    <property type="match status" value="1"/>
</dbReference>
<dbReference type="Gene3D" id="3.30.70.270">
    <property type="match status" value="1"/>
</dbReference>
<name>A0A2T5PF62_9PSED</name>
<evidence type="ECO:0000256" key="3">
    <source>
        <dbReference type="SAM" id="Phobius"/>
    </source>
</evidence>
<dbReference type="RefSeq" id="WP_108104642.1">
    <property type="nucleotide sequence ID" value="NZ_QASN01000002.1"/>
</dbReference>
<dbReference type="CDD" id="cd01948">
    <property type="entry name" value="EAL"/>
    <property type="match status" value="1"/>
</dbReference>
<sequence length="1298" mass="146014">MRPDLSQPLRLSFFYLLFGAAWIIASDRLLLWLGLDPPTLSEMQSLKGMLFIASSGMLLFILALRHELNRQRHLDSLALSNRQLLQAQRNAALADWSWFKGFHWSAAALRLLGQSEETPHSGDSGEFLDWLHPADRPAMEQCLQLLARGEPFAVNVRLLRQRAGRPVWLRLIGDAEGPGRAIGTLQDISQQMQEQEQLRESELRLRQLFEQTPHIAVQGYDRQRRVIYWNPGSVRLYGYSAEQALGQRMEELILPAERHDSISGQFLHWFDQGTPGSACETRMQRHDGSLVPVYSSQILLRNLHNESELYCVDIDLSEQQRIHLDLQQSEQRYRDLVEHLAEVIFLTDRDLRLNLINPAWERLTGQSRRQSLGQPLTRFMPEEDAALLSRQAAAIRAGDLPLWRGECRLLDHAGNPRWVELALAAGDGPDAGLRGSIQDIHARHHARKLQQARNAVLDEVLGQLPLTSILEGIARRLEELMPELRVSIALLDDDGQLRLAAAPSMPEGFASAFERLGPRGLCTQALSSGGPLAISDLQTGDPEVASMAGRAGFASCWSLPFRDDTDALLGTFAVYMRKRGEPDEESVALLTEFTRLAGLAIQQQQREQARLESEQRFRATFEQAAVGIAQLSPDGHWLRVNERMCQMLGYSREALLQSTYQELSCQEDLPEEMRQAARILVGEIDSYRLEKRFLREHGALLWARLNVTLVRDDQRKPLYFVVVIEDISLRKEQEQALQQAATVFDSTHEAVAIVDARRRILTSNPAFCDITGMDPQQTFGQRLSLTLQGSEDRARYRELWHSLLAEGRWQGELTTRKNDGTLLPLWLTASRVRDGDPETPQYVLIFSDLSQTKESQARLAQLANFDPLTGLPNRLFAMNRLSHALDHARRRNEKLAVLLVDLDDFKTVNDGLGLPVGDELLIGVSRRLQERLRCEDTLARFGGDEFMVILEDIPSPEEAALIARALLNLFETPLSLSDGREAYLGGCIGISVYPNDGFGGEELIRNADAALNQAKAEGRNSYRYYTQALTERANLRLTLEARLRKALRQGEFCLHYQPLIDVASGEAFGVEALLRWESEDGTVSPSDFIPMAEETGLIIPIGAWVLREACRQAQIWRREGLPLQTLAVNLSPRQFRKADLLGQVREALRMSGLPAHCLELEITEGALVDDVEQARATLATLKQLGVQLAVDDFGTGYSSLGYLRSFPLDKLKIDQSFMRGVPEDRGNLEIVSTIIGLARNLELKILAEGVETPEQLATLRQLGCEQCQGYLFSRALPPEALPGCWNELPARQEKPQRS</sequence>
<dbReference type="InterPro" id="IPR029016">
    <property type="entry name" value="GAF-like_dom_sf"/>
</dbReference>
<proteinExistence type="predicted"/>
<feature type="domain" description="PAS" evidence="4">
    <location>
        <begin position="329"/>
        <end position="398"/>
    </location>
</feature>
<feature type="domain" description="PAS" evidence="4">
    <location>
        <begin position="613"/>
        <end position="683"/>
    </location>
</feature>
<comment type="caution">
    <text evidence="8">The sequence shown here is derived from an EMBL/GenBank/DDBJ whole genome shotgun (WGS) entry which is preliminary data.</text>
</comment>
<feature type="transmembrane region" description="Helical" evidence="3">
    <location>
        <begin position="45"/>
        <end position="64"/>
    </location>
</feature>
<dbReference type="EC" id="3.1.4.52" evidence="1"/>
<dbReference type="PROSITE" id="PS50883">
    <property type="entry name" value="EAL"/>
    <property type="match status" value="1"/>
</dbReference>
<dbReference type="FunFam" id="3.20.20.450:FF:000001">
    <property type="entry name" value="Cyclic di-GMP phosphodiesterase yahA"/>
    <property type="match status" value="1"/>
</dbReference>
<dbReference type="InterPro" id="IPR001610">
    <property type="entry name" value="PAC"/>
</dbReference>
<evidence type="ECO:0000313" key="9">
    <source>
        <dbReference type="Proteomes" id="UP000244064"/>
    </source>
</evidence>
<dbReference type="InterPro" id="IPR035965">
    <property type="entry name" value="PAS-like_dom_sf"/>
</dbReference>
<dbReference type="SUPFAM" id="SSF55781">
    <property type="entry name" value="GAF domain-like"/>
    <property type="match status" value="1"/>
</dbReference>
<dbReference type="SMART" id="SM00065">
    <property type="entry name" value="GAF"/>
    <property type="match status" value="1"/>
</dbReference>
<dbReference type="CDD" id="cd00130">
    <property type="entry name" value="PAS"/>
    <property type="match status" value="5"/>
</dbReference>
<dbReference type="Gene3D" id="3.30.450.20">
    <property type="entry name" value="PAS domain"/>
    <property type="match status" value="5"/>
</dbReference>
<dbReference type="EMBL" id="QASN01000002">
    <property type="protein sequence ID" value="PTU76375.1"/>
    <property type="molecule type" value="Genomic_DNA"/>
</dbReference>
<evidence type="ECO:0000259" key="6">
    <source>
        <dbReference type="PROSITE" id="PS50883"/>
    </source>
</evidence>
<evidence type="ECO:0000259" key="5">
    <source>
        <dbReference type="PROSITE" id="PS50113"/>
    </source>
</evidence>
<evidence type="ECO:0000313" key="8">
    <source>
        <dbReference type="EMBL" id="PTU76375.1"/>
    </source>
</evidence>